<dbReference type="EMBL" id="JAPNTZ010000009">
    <property type="protein sequence ID" value="MCY1141402.1"/>
    <property type="molecule type" value="Genomic_DNA"/>
</dbReference>
<dbReference type="InterPro" id="IPR041657">
    <property type="entry name" value="HTH_17"/>
</dbReference>
<evidence type="ECO:0000259" key="1">
    <source>
        <dbReference type="Pfam" id="PF12728"/>
    </source>
</evidence>
<keyword evidence="3" id="KW-1185">Reference proteome</keyword>
<evidence type="ECO:0000313" key="2">
    <source>
        <dbReference type="EMBL" id="MCY1141402.1"/>
    </source>
</evidence>
<dbReference type="RefSeq" id="WP_267565787.1">
    <property type="nucleotide sequence ID" value="NZ_JAPNTZ010000009.1"/>
</dbReference>
<proteinExistence type="predicted"/>
<comment type="caution">
    <text evidence="2">The sequence shown here is derived from an EMBL/GenBank/DDBJ whole genome shotgun (WGS) entry which is preliminary data.</text>
</comment>
<dbReference type="Proteomes" id="UP001151002">
    <property type="component" value="Unassembled WGS sequence"/>
</dbReference>
<sequence>MPHRSREELRQALADGEWLRVGELAVVLGVSPSTAHRLLGSGDIEWKYKVGGKQRTANPADVRRLLEQAEQTHRGEPPQA</sequence>
<accession>A0ABT4B5U3</accession>
<dbReference type="Pfam" id="PF12728">
    <property type="entry name" value="HTH_17"/>
    <property type="match status" value="1"/>
</dbReference>
<protein>
    <submittedName>
        <fullName evidence="2">Helix-turn-helix domain-containing protein</fullName>
    </submittedName>
</protein>
<evidence type="ECO:0000313" key="3">
    <source>
        <dbReference type="Proteomes" id="UP001151002"/>
    </source>
</evidence>
<feature type="domain" description="Helix-turn-helix" evidence="1">
    <location>
        <begin position="18"/>
        <end position="68"/>
    </location>
</feature>
<reference evidence="2" key="1">
    <citation type="submission" date="2022-11" db="EMBL/GenBank/DDBJ databases">
        <authorList>
            <person name="Somphong A."/>
            <person name="Phongsopitanun W."/>
        </authorList>
    </citation>
    <scope>NUCLEOTIDE SEQUENCE</scope>
    <source>
        <strain evidence="2">Pm04-4</strain>
    </source>
</reference>
<gene>
    <name evidence="2" type="ORF">OWR29_25670</name>
</gene>
<organism evidence="2 3">
    <name type="scientific">Paractinoplanes pyxinae</name>
    <dbReference type="NCBI Taxonomy" id="2997416"/>
    <lineage>
        <taxon>Bacteria</taxon>
        <taxon>Bacillati</taxon>
        <taxon>Actinomycetota</taxon>
        <taxon>Actinomycetes</taxon>
        <taxon>Micromonosporales</taxon>
        <taxon>Micromonosporaceae</taxon>
        <taxon>Paractinoplanes</taxon>
    </lineage>
</organism>
<name>A0ABT4B5U3_9ACTN</name>